<protein>
    <submittedName>
        <fullName evidence="2">Uncharacterized protein</fullName>
    </submittedName>
</protein>
<name>A0A067DDX0_CITSI</name>
<dbReference type="STRING" id="2711.A0A067DDX0"/>
<dbReference type="EMBL" id="KK786334">
    <property type="protein sequence ID" value="KDO39730.1"/>
    <property type="molecule type" value="Genomic_DNA"/>
</dbReference>
<evidence type="ECO:0000313" key="3">
    <source>
        <dbReference type="Proteomes" id="UP000027120"/>
    </source>
</evidence>
<feature type="transmembrane region" description="Helical" evidence="1">
    <location>
        <begin position="12"/>
        <end position="35"/>
    </location>
</feature>
<keyword evidence="1" id="KW-0472">Membrane</keyword>
<keyword evidence="1" id="KW-0812">Transmembrane</keyword>
<evidence type="ECO:0000256" key="1">
    <source>
        <dbReference type="SAM" id="Phobius"/>
    </source>
</evidence>
<dbReference type="AlphaFoldDB" id="A0A067DDX0"/>
<feature type="non-terminal residue" evidence="2">
    <location>
        <position position="1"/>
    </location>
</feature>
<reference evidence="2 3" key="1">
    <citation type="submission" date="2014-04" db="EMBL/GenBank/DDBJ databases">
        <authorList>
            <consortium name="International Citrus Genome Consortium"/>
            <person name="Gmitter F."/>
            <person name="Chen C."/>
            <person name="Farmerie W."/>
            <person name="Harkins T."/>
            <person name="Desany B."/>
            <person name="Mohiuddin M."/>
            <person name="Kodira C."/>
            <person name="Borodovsky M."/>
            <person name="Lomsadze A."/>
            <person name="Burns P."/>
            <person name="Jenkins J."/>
            <person name="Prochnik S."/>
            <person name="Shu S."/>
            <person name="Chapman J."/>
            <person name="Pitluck S."/>
            <person name="Schmutz J."/>
            <person name="Rokhsar D."/>
        </authorList>
    </citation>
    <scope>NUCLEOTIDE SEQUENCE</scope>
</reference>
<keyword evidence="1" id="KW-1133">Transmembrane helix</keyword>
<proteinExistence type="predicted"/>
<organism evidence="2 3">
    <name type="scientific">Citrus sinensis</name>
    <name type="common">Sweet orange</name>
    <name type="synonym">Citrus aurantium var. sinensis</name>
    <dbReference type="NCBI Taxonomy" id="2711"/>
    <lineage>
        <taxon>Eukaryota</taxon>
        <taxon>Viridiplantae</taxon>
        <taxon>Streptophyta</taxon>
        <taxon>Embryophyta</taxon>
        <taxon>Tracheophyta</taxon>
        <taxon>Spermatophyta</taxon>
        <taxon>Magnoliopsida</taxon>
        <taxon>eudicotyledons</taxon>
        <taxon>Gunneridae</taxon>
        <taxon>Pentapetalae</taxon>
        <taxon>rosids</taxon>
        <taxon>malvids</taxon>
        <taxon>Sapindales</taxon>
        <taxon>Rutaceae</taxon>
        <taxon>Aurantioideae</taxon>
        <taxon>Citrus</taxon>
    </lineage>
</organism>
<keyword evidence="3" id="KW-1185">Reference proteome</keyword>
<accession>A0A067DDX0</accession>
<gene>
    <name evidence="2" type="ORF">CISIN_1g038083mg</name>
</gene>
<evidence type="ECO:0000313" key="2">
    <source>
        <dbReference type="EMBL" id="KDO39730.1"/>
    </source>
</evidence>
<feature type="transmembrane region" description="Helical" evidence="1">
    <location>
        <begin position="47"/>
        <end position="72"/>
    </location>
</feature>
<sequence length="93" mass="10833">VKLLKIFPFKYWVTMRTCIIGSIQPMILGLCLDIQKSIWRLRWDLQLVTIFHSISLGVVTVAKFCLLSWVIAKRWPIYPSILNPIVSRIRGYG</sequence>
<dbReference type="Proteomes" id="UP000027120">
    <property type="component" value="Unassembled WGS sequence"/>
</dbReference>